<evidence type="ECO:0000256" key="1">
    <source>
        <dbReference type="SAM" id="Phobius"/>
    </source>
</evidence>
<comment type="caution">
    <text evidence="2">The sequence shown here is derived from an EMBL/GenBank/DDBJ whole genome shotgun (WGS) entry which is preliminary data.</text>
</comment>
<accession>A0A9X3YKM3</accession>
<dbReference type="Proteomes" id="UP001139971">
    <property type="component" value="Unassembled WGS sequence"/>
</dbReference>
<evidence type="ECO:0000313" key="2">
    <source>
        <dbReference type="EMBL" id="MDC8012706.1"/>
    </source>
</evidence>
<sequence length="74" mass="7832">MTGLLLLATAAEAYIGPGAGASIFGSLWAILVGVFVALAAVLAWPIRWAWRRLRRLTGHARRDTTTPTTPDSGA</sequence>
<organism evidence="2 3">
    <name type="scientific">Tahibacter soli</name>
    <dbReference type="NCBI Taxonomy" id="2983605"/>
    <lineage>
        <taxon>Bacteria</taxon>
        <taxon>Pseudomonadati</taxon>
        <taxon>Pseudomonadota</taxon>
        <taxon>Gammaproteobacteria</taxon>
        <taxon>Lysobacterales</taxon>
        <taxon>Rhodanobacteraceae</taxon>
        <taxon>Tahibacter</taxon>
    </lineage>
</organism>
<protein>
    <submittedName>
        <fullName evidence="2">Uncharacterized protein</fullName>
    </submittedName>
</protein>
<dbReference type="EMBL" id="JAOVZO020000014">
    <property type="protein sequence ID" value="MDC8012706.1"/>
    <property type="molecule type" value="Genomic_DNA"/>
</dbReference>
<keyword evidence="1" id="KW-0812">Transmembrane</keyword>
<gene>
    <name evidence="2" type="ORF">OD750_009115</name>
</gene>
<keyword evidence="3" id="KW-1185">Reference proteome</keyword>
<feature type="transmembrane region" description="Helical" evidence="1">
    <location>
        <begin position="23"/>
        <end position="46"/>
    </location>
</feature>
<name>A0A9X3YKM3_9GAMM</name>
<dbReference type="RefSeq" id="WP_263544961.1">
    <property type="nucleotide sequence ID" value="NZ_JAOVZO020000014.1"/>
</dbReference>
<keyword evidence="1" id="KW-1133">Transmembrane helix</keyword>
<dbReference type="AlphaFoldDB" id="A0A9X3YKM3"/>
<reference evidence="2" key="1">
    <citation type="submission" date="2023-02" db="EMBL/GenBank/DDBJ databases">
        <title>Tahibacter soli sp. nov. isolated from soil.</title>
        <authorList>
            <person name="Baek J.H."/>
            <person name="Lee J.K."/>
            <person name="Choi D.G."/>
            <person name="Jeon C.O."/>
        </authorList>
    </citation>
    <scope>NUCLEOTIDE SEQUENCE</scope>
    <source>
        <strain evidence="2">BL</strain>
    </source>
</reference>
<evidence type="ECO:0000313" key="3">
    <source>
        <dbReference type="Proteomes" id="UP001139971"/>
    </source>
</evidence>
<proteinExistence type="predicted"/>
<keyword evidence="1" id="KW-0472">Membrane</keyword>